<gene>
    <name evidence="3" type="ORF">CYMTET_49449</name>
</gene>
<dbReference type="InterPro" id="IPR001466">
    <property type="entry name" value="Beta-lactam-related"/>
</dbReference>
<evidence type="ECO:0000313" key="3">
    <source>
        <dbReference type="EMBL" id="KAK3240729.1"/>
    </source>
</evidence>
<name>A0AAE0EUI9_9CHLO</name>
<keyword evidence="4" id="KW-1185">Reference proteome</keyword>
<evidence type="ECO:0000259" key="2">
    <source>
        <dbReference type="Pfam" id="PF00144"/>
    </source>
</evidence>
<dbReference type="AlphaFoldDB" id="A0AAE0EUI9"/>
<evidence type="ECO:0000313" key="4">
    <source>
        <dbReference type="Proteomes" id="UP001190700"/>
    </source>
</evidence>
<feature type="chain" id="PRO_5042108733" description="Beta-lactamase-related domain-containing protein" evidence="1">
    <location>
        <begin position="21"/>
        <end position="492"/>
    </location>
</feature>
<dbReference type="SUPFAM" id="SSF56601">
    <property type="entry name" value="beta-lactamase/transpeptidase-like"/>
    <property type="match status" value="1"/>
</dbReference>
<dbReference type="Pfam" id="PF00144">
    <property type="entry name" value="Beta-lactamase"/>
    <property type="match status" value="1"/>
</dbReference>
<accession>A0AAE0EUI9</accession>
<dbReference type="PANTHER" id="PTHR46825">
    <property type="entry name" value="D-ALANYL-D-ALANINE-CARBOXYPEPTIDASE/ENDOPEPTIDASE AMPH"/>
    <property type="match status" value="1"/>
</dbReference>
<sequence length="492" mass="52989">MAARGARVLALCCAFTLATAVSVDSSQGTEKLWSQGYTNWVVNQWAQQNQGNVGAIAMTSEGDVGVGKAYGAALNIDANTVFEVGSTTKTFATLAAEILAGQGKLDFEGPISAYLPSSVKMIPDVASITLKQLVSHTSGLERMPSNIQPKDPNDPMADYTADDLYAYLSGLQSIGAKKFLYSNTGFGLLGWITCLVSGKGWEELVKELILDPLAMTDTSVTLSASQKSRLAPPYSNGKPSNLITFTDAFVGAGGMRSTATDMLQYTKAYAALVSVPSEIRKAMDRMDVPIAPDEFAALDGKVDEAFQEYYFRQQTVVWKDGATNGFNCFMSYMPGKRASIILSNTAAVSQSSAVALPAHLIMAGAPTQHQRIQVPVSSLSSFSGAFALPRDATQPGDVYQVQPTYQDSLYVSSQRTQPIEIVPFGLSEFFNSQSGLEAVFDTAKHTLRLTFSGQDHFAEKTSGSFPTEKLYLNVNATLTAELAYFKSRSMRM</sequence>
<feature type="domain" description="Beta-lactamase-related" evidence="2">
    <location>
        <begin position="52"/>
        <end position="345"/>
    </location>
</feature>
<keyword evidence="1" id="KW-0732">Signal</keyword>
<protein>
    <recommendedName>
        <fullName evidence="2">Beta-lactamase-related domain-containing protein</fullName>
    </recommendedName>
</protein>
<comment type="caution">
    <text evidence="3">The sequence shown here is derived from an EMBL/GenBank/DDBJ whole genome shotgun (WGS) entry which is preliminary data.</text>
</comment>
<dbReference type="Gene3D" id="3.40.710.10">
    <property type="entry name" value="DD-peptidase/beta-lactamase superfamily"/>
    <property type="match status" value="1"/>
</dbReference>
<dbReference type="Proteomes" id="UP001190700">
    <property type="component" value="Unassembled WGS sequence"/>
</dbReference>
<feature type="signal peptide" evidence="1">
    <location>
        <begin position="1"/>
        <end position="20"/>
    </location>
</feature>
<evidence type="ECO:0000256" key="1">
    <source>
        <dbReference type="SAM" id="SignalP"/>
    </source>
</evidence>
<reference evidence="3 4" key="1">
    <citation type="journal article" date="2015" name="Genome Biol. Evol.">
        <title>Comparative Genomics of a Bacterivorous Green Alga Reveals Evolutionary Causalities and Consequences of Phago-Mixotrophic Mode of Nutrition.</title>
        <authorList>
            <person name="Burns J.A."/>
            <person name="Paasch A."/>
            <person name="Narechania A."/>
            <person name="Kim E."/>
        </authorList>
    </citation>
    <scope>NUCLEOTIDE SEQUENCE [LARGE SCALE GENOMIC DNA]</scope>
    <source>
        <strain evidence="3 4">PLY_AMNH</strain>
    </source>
</reference>
<dbReference type="InterPro" id="IPR050491">
    <property type="entry name" value="AmpC-like"/>
</dbReference>
<dbReference type="EMBL" id="LGRX02033565">
    <property type="protein sequence ID" value="KAK3240729.1"/>
    <property type="molecule type" value="Genomic_DNA"/>
</dbReference>
<dbReference type="InterPro" id="IPR012338">
    <property type="entry name" value="Beta-lactam/transpept-like"/>
</dbReference>
<dbReference type="PANTHER" id="PTHR46825:SF9">
    <property type="entry name" value="BETA-LACTAMASE-RELATED DOMAIN-CONTAINING PROTEIN"/>
    <property type="match status" value="1"/>
</dbReference>
<proteinExistence type="predicted"/>
<organism evidence="3 4">
    <name type="scientific">Cymbomonas tetramitiformis</name>
    <dbReference type="NCBI Taxonomy" id="36881"/>
    <lineage>
        <taxon>Eukaryota</taxon>
        <taxon>Viridiplantae</taxon>
        <taxon>Chlorophyta</taxon>
        <taxon>Pyramimonadophyceae</taxon>
        <taxon>Pyramimonadales</taxon>
        <taxon>Pyramimonadaceae</taxon>
        <taxon>Cymbomonas</taxon>
    </lineage>
</organism>